<protein>
    <submittedName>
        <fullName evidence="2">Uncharacterized protein</fullName>
    </submittedName>
</protein>
<dbReference type="EMBL" id="MLQL01000005">
    <property type="protein sequence ID" value="OQE28217.1"/>
    <property type="molecule type" value="Genomic_DNA"/>
</dbReference>
<feature type="compositionally biased region" description="Polar residues" evidence="1">
    <location>
        <begin position="212"/>
        <end position="221"/>
    </location>
</feature>
<keyword evidence="3" id="KW-1185">Reference proteome</keyword>
<feature type="region of interest" description="Disordered" evidence="1">
    <location>
        <begin position="1"/>
        <end position="129"/>
    </location>
</feature>
<evidence type="ECO:0000313" key="2">
    <source>
        <dbReference type="EMBL" id="OQE28217.1"/>
    </source>
</evidence>
<organism evidence="2 3">
    <name type="scientific">Penicillium flavigenum</name>
    <dbReference type="NCBI Taxonomy" id="254877"/>
    <lineage>
        <taxon>Eukaryota</taxon>
        <taxon>Fungi</taxon>
        <taxon>Dikarya</taxon>
        <taxon>Ascomycota</taxon>
        <taxon>Pezizomycotina</taxon>
        <taxon>Eurotiomycetes</taxon>
        <taxon>Eurotiomycetidae</taxon>
        <taxon>Eurotiales</taxon>
        <taxon>Aspergillaceae</taxon>
        <taxon>Penicillium</taxon>
    </lineage>
</organism>
<dbReference type="AlphaFoldDB" id="A0A1V6TPC5"/>
<dbReference type="Proteomes" id="UP000191342">
    <property type="component" value="Unassembled WGS sequence"/>
</dbReference>
<feature type="compositionally biased region" description="Basic and acidic residues" evidence="1">
    <location>
        <begin position="41"/>
        <end position="50"/>
    </location>
</feature>
<feature type="compositionally biased region" description="Polar residues" evidence="1">
    <location>
        <begin position="12"/>
        <end position="40"/>
    </location>
</feature>
<accession>A0A1V6TPC5</accession>
<evidence type="ECO:0000313" key="3">
    <source>
        <dbReference type="Proteomes" id="UP000191342"/>
    </source>
</evidence>
<feature type="compositionally biased region" description="Low complexity" evidence="1">
    <location>
        <begin position="222"/>
        <end position="238"/>
    </location>
</feature>
<gene>
    <name evidence="2" type="ORF">PENFLA_c005G04956</name>
</gene>
<proteinExistence type="predicted"/>
<name>A0A1V6TPC5_9EURO</name>
<reference evidence="3" key="1">
    <citation type="journal article" date="2017" name="Nat. Microbiol.">
        <title>Global analysis of biosynthetic gene clusters reveals vast potential of secondary metabolite production in Penicillium species.</title>
        <authorList>
            <person name="Nielsen J.C."/>
            <person name="Grijseels S."/>
            <person name="Prigent S."/>
            <person name="Ji B."/>
            <person name="Dainat J."/>
            <person name="Nielsen K.F."/>
            <person name="Frisvad J.C."/>
            <person name="Workman M."/>
            <person name="Nielsen J."/>
        </authorList>
    </citation>
    <scope>NUCLEOTIDE SEQUENCE [LARGE SCALE GENOMIC DNA]</scope>
    <source>
        <strain evidence="3">IBT 14082</strain>
    </source>
</reference>
<evidence type="ECO:0000256" key="1">
    <source>
        <dbReference type="SAM" id="MobiDB-lite"/>
    </source>
</evidence>
<feature type="compositionally biased region" description="Polar residues" evidence="1">
    <location>
        <begin position="282"/>
        <end position="302"/>
    </location>
</feature>
<feature type="compositionally biased region" description="Low complexity" evidence="1">
    <location>
        <begin position="101"/>
        <end position="114"/>
    </location>
</feature>
<sequence>MLVECANRTEVRTLQTAEPQTPTPSSDSETIVGETTLQSPKNDHHGEDTGKQCQEIQSRQKIKNKLSITIPSLSPHIPNQEFPSTRPSSEAPKDKIQEGNQPLSAPSALSPSQPETTIYIGSPVMNPRNRPASAFDTQTIRDNLKHIRNNSQNPHWRIFATMELPRREQELVIAAVDLLGKWKERDPGPLLPEGPAADSDIGSDVHDGDCSMRSQSESPSVLSDLMSLNSRRSSRASSPNDISMDGTGQELAAAPLQEDGSQATTDDWVMPDAPPITTPTINPQQVEDTCMTNHLPTPNLQG</sequence>
<feature type="region of interest" description="Disordered" evidence="1">
    <location>
        <begin position="186"/>
        <end position="302"/>
    </location>
</feature>
<comment type="caution">
    <text evidence="2">The sequence shown here is derived from an EMBL/GenBank/DDBJ whole genome shotgun (WGS) entry which is preliminary data.</text>
</comment>
<dbReference type="OrthoDB" id="10602794at2759"/>